<evidence type="ECO:0000313" key="2">
    <source>
        <dbReference type="Proteomes" id="UP000030671"/>
    </source>
</evidence>
<dbReference type="Proteomes" id="UP000030671">
    <property type="component" value="Unassembled WGS sequence"/>
</dbReference>
<name>W4KAK7_HETIT</name>
<feature type="non-terminal residue" evidence="1">
    <location>
        <position position="57"/>
    </location>
</feature>
<keyword evidence="2" id="KW-1185">Reference proteome</keyword>
<dbReference type="InParanoid" id="W4KAK7"/>
<evidence type="ECO:0008006" key="3">
    <source>
        <dbReference type="Google" id="ProtNLM"/>
    </source>
</evidence>
<evidence type="ECO:0000313" key="1">
    <source>
        <dbReference type="EMBL" id="ETW82813.1"/>
    </source>
</evidence>
<dbReference type="HOGENOM" id="CLU_3001999_0_0_1"/>
<proteinExistence type="predicted"/>
<sequence>LSQRHACWSLYLSRFNFTLSYNTGSTNHSNALFRHLDLSERMESDNKAQILLLAKLF</sequence>
<protein>
    <recommendedName>
        <fullName evidence="3">Reverse transcriptase RNase H-like domain-containing protein</fullName>
    </recommendedName>
</protein>
<feature type="non-terminal residue" evidence="1">
    <location>
        <position position="1"/>
    </location>
</feature>
<organism evidence="1 2">
    <name type="scientific">Heterobasidion irregulare (strain TC 32-1)</name>
    <dbReference type="NCBI Taxonomy" id="747525"/>
    <lineage>
        <taxon>Eukaryota</taxon>
        <taxon>Fungi</taxon>
        <taxon>Dikarya</taxon>
        <taxon>Basidiomycota</taxon>
        <taxon>Agaricomycotina</taxon>
        <taxon>Agaricomycetes</taxon>
        <taxon>Russulales</taxon>
        <taxon>Bondarzewiaceae</taxon>
        <taxon>Heterobasidion</taxon>
        <taxon>Heterobasidion annosum species complex</taxon>
    </lineage>
</organism>
<dbReference type="RefSeq" id="XP_009544596.1">
    <property type="nucleotide sequence ID" value="XM_009546301.1"/>
</dbReference>
<dbReference type="EMBL" id="KI925457">
    <property type="protein sequence ID" value="ETW82813.1"/>
    <property type="molecule type" value="Genomic_DNA"/>
</dbReference>
<dbReference type="GeneID" id="20667396"/>
<accession>W4KAK7</accession>
<dbReference type="AlphaFoldDB" id="W4KAK7"/>
<reference evidence="1 2" key="1">
    <citation type="journal article" date="2012" name="New Phytol.">
        <title>Insight into trade-off between wood decay and parasitism from the genome of a fungal forest pathogen.</title>
        <authorList>
            <person name="Olson A."/>
            <person name="Aerts A."/>
            <person name="Asiegbu F."/>
            <person name="Belbahri L."/>
            <person name="Bouzid O."/>
            <person name="Broberg A."/>
            <person name="Canback B."/>
            <person name="Coutinho P.M."/>
            <person name="Cullen D."/>
            <person name="Dalman K."/>
            <person name="Deflorio G."/>
            <person name="van Diepen L.T."/>
            <person name="Dunand C."/>
            <person name="Duplessis S."/>
            <person name="Durling M."/>
            <person name="Gonthier P."/>
            <person name="Grimwood J."/>
            <person name="Fossdal C.G."/>
            <person name="Hansson D."/>
            <person name="Henrissat B."/>
            <person name="Hietala A."/>
            <person name="Himmelstrand K."/>
            <person name="Hoffmeister D."/>
            <person name="Hogberg N."/>
            <person name="James T.Y."/>
            <person name="Karlsson M."/>
            <person name="Kohler A."/>
            <person name="Kues U."/>
            <person name="Lee Y.H."/>
            <person name="Lin Y.C."/>
            <person name="Lind M."/>
            <person name="Lindquist E."/>
            <person name="Lombard V."/>
            <person name="Lucas S."/>
            <person name="Lunden K."/>
            <person name="Morin E."/>
            <person name="Murat C."/>
            <person name="Park J."/>
            <person name="Raffaello T."/>
            <person name="Rouze P."/>
            <person name="Salamov A."/>
            <person name="Schmutz J."/>
            <person name="Solheim H."/>
            <person name="Stahlberg J."/>
            <person name="Velez H."/>
            <person name="de Vries R.P."/>
            <person name="Wiebenga A."/>
            <person name="Woodward S."/>
            <person name="Yakovlev I."/>
            <person name="Garbelotto M."/>
            <person name="Martin F."/>
            <person name="Grigoriev I.V."/>
            <person name="Stenlid J."/>
        </authorList>
    </citation>
    <scope>NUCLEOTIDE SEQUENCE [LARGE SCALE GENOMIC DNA]</scope>
    <source>
        <strain evidence="1 2">TC 32-1</strain>
    </source>
</reference>
<dbReference type="OrthoDB" id="2793524at2759"/>
<dbReference type="KEGG" id="hir:HETIRDRAFT_15191"/>
<gene>
    <name evidence="1" type="ORF">HETIRDRAFT_15191</name>
</gene>